<dbReference type="AlphaFoldDB" id="C2BE21"/>
<comment type="caution">
    <text evidence="1">The sequence shown here is derived from an EMBL/GenBank/DDBJ whole genome shotgun (WGS) entry which is preliminary data.</text>
</comment>
<dbReference type="EMBL" id="ABYO01000101">
    <property type="protein sequence ID" value="EEI86845.1"/>
    <property type="molecule type" value="Genomic_DNA"/>
</dbReference>
<feature type="non-terminal residue" evidence="1">
    <location>
        <position position="1"/>
    </location>
</feature>
<dbReference type="Gene3D" id="1.10.357.10">
    <property type="entry name" value="Tetracycline Repressor, domain 2"/>
    <property type="match status" value="1"/>
</dbReference>
<gene>
    <name evidence="1" type="ORF">HMPREF0072_0591</name>
</gene>
<dbReference type="eggNOG" id="COG1309">
    <property type="taxonomic scope" value="Bacteria"/>
</dbReference>
<dbReference type="InterPro" id="IPR009057">
    <property type="entry name" value="Homeodomain-like_sf"/>
</dbReference>
<evidence type="ECO:0000313" key="1">
    <source>
        <dbReference type="EMBL" id="EEI86845.1"/>
    </source>
</evidence>
<dbReference type="PANTHER" id="PTHR47752">
    <property type="entry name" value="HTH-TYPE TRANSCRIPTIONAL REPRESSOR FABR"/>
    <property type="match status" value="1"/>
</dbReference>
<organism evidence="1 2">
    <name type="scientific">Anaerococcus lactolyticus ATCC 51172</name>
    <dbReference type="NCBI Taxonomy" id="525254"/>
    <lineage>
        <taxon>Bacteria</taxon>
        <taxon>Bacillati</taxon>
        <taxon>Bacillota</taxon>
        <taxon>Tissierellia</taxon>
        <taxon>Tissierellales</taxon>
        <taxon>Peptoniphilaceae</taxon>
        <taxon>Anaerococcus</taxon>
    </lineage>
</organism>
<name>C2BE21_9FIRM</name>
<keyword evidence="2" id="KW-1185">Reference proteome</keyword>
<dbReference type="SUPFAM" id="SSF46689">
    <property type="entry name" value="Homeodomain-like"/>
    <property type="match status" value="1"/>
</dbReference>
<protein>
    <submittedName>
        <fullName evidence="1">Putative DNA-binding transcriptional repressor FabR</fullName>
    </submittedName>
</protein>
<feature type="non-terminal residue" evidence="1">
    <location>
        <position position="76"/>
    </location>
</feature>
<reference evidence="1 2" key="1">
    <citation type="submission" date="2008-10" db="EMBL/GenBank/DDBJ databases">
        <authorList>
            <person name="Qin X."/>
            <person name="Bachman B."/>
            <person name="Battles P."/>
            <person name="Bell A."/>
            <person name="Bess C."/>
            <person name="Bickham C."/>
            <person name="Chaboub L."/>
            <person name="Chen D."/>
            <person name="Coyle M."/>
            <person name="Deiros D.R."/>
            <person name="Dinh H."/>
            <person name="Forbes L."/>
            <person name="Fowler G."/>
            <person name="Francisco L."/>
            <person name="Fu Q."/>
            <person name="Gubbala S."/>
            <person name="Hale W."/>
            <person name="Han Y."/>
            <person name="Hemphill L."/>
            <person name="Highlander S.K."/>
            <person name="Hirani K."/>
            <person name="Hogues M."/>
            <person name="Jackson L."/>
            <person name="Jakkamsetti A."/>
            <person name="Javaid M."/>
            <person name="Jiang H."/>
            <person name="Korchina V."/>
            <person name="Kovar C."/>
            <person name="Lara F."/>
            <person name="Lee S."/>
            <person name="Mata R."/>
            <person name="Mathew T."/>
            <person name="Moen C."/>
            <person name="Morales K."/>
            <person name="Munidasa M."/>
            <person name="Nazareth L."/>
            <person name="Ngo R."/>
            <person name="Nguyen L."/>
            <person name="Okwuonu G."/>
            <person name="Ongeri F."/>
            <person name="Patil S."/>
            <person name="Petrosino J."/>
            <person name="Pham C."/>
            <person name="Pham P."/>
            <person name="Pu L.-L."/>
            <person name="Puazo M."/>
            <person name="Raj R."/>
            <person name="Reid J."/>
            <person name="Rouhana J."/>
            <person name="Saada N."/>
            <person name="Shang Y."/>
            <person name="Simmons D."/>
            <person name="Thornton R."/>
            <person name="Warren J."/>
            <person name="Weissenberger G."/>
            <person name="Zhang J."/>
            <person name="Zhang L."/>
            <person name="Zhou C."/>
            <person name="Zhu D."/>
            <person name="Muzny D."/>
            <person name="Worley K."/>
            <person name="Gibbs R."/>
        </authorList>
    </citation>
    <scope>NUCLEOTIDE SEQUENCE [LARGE SCALE GENOMIC DNA]</scope>
    <source>
        <strain evidence="1 2">ATCC 51172</strain>
    </source>
</reference>
<dbReference type="PANTHER" id="PTHR47752:SF1">
    <property type="entry name" value="HTH-TYPE TRANSCRIPTIONAL REPRESSOR FABR"/>
    <property type="match status" value="1"/>
</dbReference>
<dbReference type="Proteomes" id="UP000005984">
    <property type="component" value="Unassembled WGS sequence"/>
</dbReference>
<accession>C2BE21</accession>
<dbReference type="InterPro" id="IPR050692">
    <property type="entry name" value="HTH_transcr_repressor_FabR"/>
</dbReference>
<sequence length="76" mass="8290">AALRLGSSSRSLGAIGARAGREAGLNPNTFYRHFRDIDDLGLTMIRDISTQLRQPLRQLRREAATRAAPGARAQTT</sequence>
<evidence type="ECO:0000313" key="2">
    <source>
        <dbReference type="Proteomes" id="UP000005984"/>
    </source>
</evidence>
<dbReference type="STRING" id="525254.HMPREF0072_0591"/>
<dbReference type="Gene3D" id="1.10.10.60">
    <property type="entry name" value="Homeodomain-like"/>
    <property type="match status" value="1"/>
</dbReference>
<proteinExistence type="predicted"/>
<dbReference type="GO" id="GO:0003677">
    <property type="term" value="F:DNA binding"/>
    <property type="evidence" value="ECO:0007669"/>
    <property type="project" value="UniProtKB-KW"/>
</dbReference>
<keyword evidence="1" id="KW-0238">DNA-binding</keyword>